<dbReference type="Proteomes" id="UP000049855">
    <property type="component" value="Unassembled WGS sequence"/>
</dbReference>
<dbReference type="AlphaFoldDB" id="A0A0U1L556"/>
<reference evidence="2" key="1">
    <citation type="submission" date="2015-03" db="EMBL/GenBank/DDBJ databases">
        <authorList>
            <person name="Nijsse Bart"/>
        </authorList>
    </citation>
    <scope>NUCLEOTIDE SEQUENCE [LARGE SCALE GENOMIC DNA]</scope>
</reference>
<accession>A0A0U1L556</accession>
<evidence type="ECO:0000313" key="2">
    <source>
        <dbReference type="Proteomes" id="UP000049855"/>
    </source>
</evidence>
<proteinExistence type="predicted"/>
<gene>
    <name evidence="1" type="ORF">SpAn4DRAFT_4147</name>
</gene>
<sequence length="44" mass="5279">MLKRKVSARPLHFIQVKKIIDSFFKKIVNKYKFYKILAGIIKLI</sequence>
<dbReference type="EMBL" id="CTRP01000015">
    <property type="protein sequence ID" value="CQR74790.1"/>
    <property type="molecule type" value="Genomic_DNA"/>
</dbReference>
<name>A0A0U1L556_9FIRM</name>
<evidence type="ECO:0000313" key="1">
    <source>
        <dbReference type="EMBL" id="CQR74790.1"/>
    </source>
</evidence>
<organism evidence="1 2">
    <name type="scientific">Sporomusa ovata</name>
    <dbReference type="NCBI Taxonomy" id="2378"/>
    <lineage>
        <taxon>Bacteria</taxon>
        <taxon>Bacillati</taxon>
        <taxon>Bacillota</taxon>
        <taxon>Negativicutes</taxon>
        <taxon>Selenomonadales</taxon>
        <taxon>Sporomusaceae</taxon>
        <taxon>Sporomusa</taxon>
    </lineage>
</organism>
<protein>
    <submittedName>
        <fullName evidence="1">Uncharacterized protein</fullName>
    </submittedName>
</protein>
<keyword evidence="2" id="KW-1185">Reference proteome</keyword>